<dbReference type="PANTHER" id="PTHR30413">
    <property type="entry name" value="INNER MEMBRANE TRANSPORT PERMEASE"/>
    <property type="match status" value="1"/>
</dbReference>
<dbReference type="GO" id="GO:0140359">
    <property type="term" value="F:ABC-type transporter activity"/>
    <property type="evidence" value="ECO:0007669"/>
    <property type="project" value="InterPro"/>
</dbReference>
<feature type="transmembrane region" description="Helical" evidence="10">
    <location>
        <begin position="66"/>
        <end position="89"/>
    </location>
</feature>
<keyword evidence="8 10" id="KW-0472">Membrane</keyword>
<keyword evidence="5" id="KW-0997">Cell inner membrane</keyword>
<dbReference type="GO" id="GO:0015920">
    <property type="term" value="P:lipopolysaccharide transport"/>
    <property type="evidence" value="ECO:0007669"/>
    <property type="project" value="TreeGrafter"/>
</dbReference>
<dbReference type="InterPro" id="IPR000412">
    <property type="entry name" value="ABC_2_transport"/>
</dbReference>
<evidence type="ECO:0000256" key="6">
    <source>
        <dbReference type="ARBA" id="ARBA00022692"/>
    </source>
</evidence>
<gene>
    <name evidence="12" type="ORF">LR394_31690</name>
</gene>
<evidence type="ECO:0000256" key="3">
    <source>
        <dbReference type="ARBA" id="ARBA00022448"/>
    </source>
</evidence>
<feature type="transmembrane region" description="Helical" evidence="10">
    <location>
        <begin position="209"/>
        <end position="227"/>
    </location>
</feature>
<dbReference type="PRINTS" id="PR00164">
    <property type="entry name" value="ABC2TRNSPORT"/>
</dbReference>
<comment type="similarity">
    <text evidence="2 10">Belongs to the ABC-2 integral membrane protein family.</text>
</comment>
<protein>
    <recommendedName>
        <fullName evidence="10">Transport permease protein</fullName>
    </recommendedName>
</protein>
<keyword evidence="3 10" id="KW-0813">Transport</keyword>
<name>A0A9X1NL12_9ACTN</name>
<feature type="transmembrane region" description="Helical" evidence="10">
    <location>
        <begin position="139"/>
        <end position="163"/>
    </location>
</feature>
<evidence type="ECO:0000256" key="7">
    <source>
        <dbReference type="ARBA" id="ARBA00022989"/>
    </source>
</evidence>
<feature type="transmembrane region" description="Helical" evidence="10">
    <location>
        <begin position="272"/>
        <end position="294"/>
    </location>
</feature>
<dbReference type="AlphaFoldDB" id="A0A9X1NL12"/>
<evidence type="ECO:0000256" key="4">
    <source>
        <dbReference type="ARBA" id="ARBA00022475"/>
    </source>
</evidence>
<dbReference type="Proteomes" id="UP001138997">
    <property type="component" value="Unassembled WGS sequence"/>
</dbReference>
<evidence type="ECO:0000256" key="5">
    <source>
        <dbReference type="ARBA" id="ARBA00022519"/>
    </source>
</evidence>
<dbReference type="GO" id="GO:0046677">
    <property type="term" value="P:response to antibiotic"/>
    <property type="evidence" value="ECO:0007669"/>
    <property type="project" value="UniProtKB-KW"/>
</dbReference>
<accession>A0A9X1NL12</accession>
<keyword evidence="9" id="KW-0046">Antibiotic resistance</keyword>
<dbReference type="GO" id="GO:0043190">
    <property type="term" value="C:ATP-binding cassette (ABC) transporter complex"/>
    <property type="evidence" value="ECO:0007669"/>
    <property type="project" value="InterPro"/>
</dbReference>
<evidence type="ECO:0000256" key="2">
    <source>
        <dbReference type="ARBA" id="ARBA00007783"/>
    </source>
</evidence>
<evidence type="ECO:0000259" key="11">
    <source>
        <dbReference type="PROSITE" id="PS51012"/>
    </source>
</evidence>
<dbReference type="InterPro" id="IPR047817">
    <property type="entry name" value="ABC2_TM_bact-type"/>
</dbReference>
<dbReference type="InterPro" id="IPR013525">
    <property type="entry name" value="ABC2_TM"/>
</dbReference>
<dbReference type="Pfam" id="PF01061">
    <property type="entry name" value="ABC2_membrane"/>
    <property type="match status" value="1"/>
</dbReference>
<reference evidence="12" key="1">
    <citation type="submission" date="2021-11" db="EMBL/GenBank/DDBJ databases">
        <title>Streptomyces corallinus and Kineosporia corallina sp. nov., two new coral-derived marine actinobacteria.</title>
        <authorList>
            <person name="Buangrab K."/>
            <person name="Sutthacheep M."/>
            <person name="Yeemin T."/>
            <person name="Harunari E."/>
            <person name="Igarashi Y."/>
            <person name="Sripreechasak P."/>
            <person name="Kanchanasin P."/>
            <person name="Tanasupawat S."/>
            <person name="Phongsopitanun W."/>
        </authorList>
    </citation>
    <scope>NUCLEOTIDE SEQUENCE</scope>
    <source>
        <strain evidence="12">JCM 31032</strain>
    </source>
</reference>
<comment type="subcellular location">
    <subcellularLocation>
        <location evidence="1">Cell inner membrane</location>
        <topology evidence="1">Multi-pass membrane protein</topology>
    </subcellularLocation>
    <subcellularLocation>
        <location evidence="10">Cell membrane</location>
        <topology evidence="10">Multi-pass membrane protein</topology>
    </subcellularLocation>
</comment>
<evidence type="ECO:0000256" key="8">
    <source>
        <dbReference type="ARBA" id="ARBA00023136"/>
    </source>
</evidence>
<dbReference type="RefSeq" id="WP_231448290.1">
    <property type="nucleotide sequence ID" value="NZ_JAJOMB010000022.1"/>
</dbReference>
<keyword evidence="7 10" id="KW-1133">Transmembrane helix</keyword>
<keyword evidence="4 10" id="KW-1003">Cell membrane</keyword>
<feature type="transmembrane region" description="Helical" evidence="10">
    <location>
        <begin position="175"/>
        <end position="197"/>
    </location>
</feature>
<feature type="domain" description="ABC transmembrane type-2" evidence="11">
    <location>
        <begin position="66"/>
        <end position="296"/>
    </location>
</feature>
<comment type="caution">
    <text evidence="12">The sequence shown here is derived from an EMBL/GenBank/DDBJ whole genome shotgun (WGS) entry which is preliminary data.</text>
</comment>
<dbReference type="PROSITE" id="PS51012">
    <property type="entry name" value="ABC_TM2"/>
    <property type="match status" value="1"/>
</dbReference>
<evidence type="ECO:0000256" key="10">
    <source>
        <dbReference type="RuleBase" id="RU361157"/>
    </source>
</evidence>
<organism evidence="12 13">
    <name type="scientific">Kineosporia babensis</name>
    <dbReference type="NCBI Taxonomy" id="499548"/>
    <lineage>
        <taxon>Bacteria</taxon>
        <taxon>Bacillati</taxon>
        <taxon>Actinomycetota</taxon>
        <taxon>Actinomycetes</taxon>
        <taxon>Kineosporiales</taxon>
        <taxon>Kineosporiaceae</taxon>
        <taxon>Kineosporia</taxon>
    </lineage>
</organism>
<proteinExistence type="inferred from homology"/>
<sequence length="303" mass="33567">MTSILPIRPETGASQRAAARAAQYGLVQLGGRPPLGAYLKELWSRRHLTWEFAKSRFRAQNEANRLGMGWVILNPLIQAAVYGLVFSVIMSNDSRPDNYPAFLVVGVFTFTFFSGCFSDGAKSLISNRGMVRALHFPRAVLPLATVIQKALELCAMVLVMMVIVMLTGEAPDIDWLMIVPAYALMALFCAGVAFLAARLTVHMRDITQLIPFVTRLFFYLSGIFYIIGDRFQDEGILGTLLELNPLNVYISLIRYAMLDGLRGAENGIEITAATWALAGGYGVVLFVVGFIFFWRAEGLYGRD</sequence>
<dbReference type="PANTHER" id="PTHR30413:SF8">
    <property type="entry name" value="TRANSPORT PERMEASE PROTEIN"/>
    <property type="match status" value="1"/>
</dbReference>
<evidence type="ECO:0000313" key="13">
    <source>
        <dbReference type="Proteomes" id="UP001138997"/>
    </source>
</evidence>
<feature type="transmembrane region" description="Helical" evidence="10">
    <location>
        <begin position="101"/>
        <end position="118"/>
    </location>
</feature>
<dbReference type="EMBL" id="JAJOMB010000022">
    <property type="protein sequence ID" value="MCD5315469.1"/>
    <property type="molecule type" value="Genomic_DNA"/>
</dbReference>
<evidence type="ECO:0000256" key="9">
    <source>
        <dbReference type="ARBA" id="ARBA00023251"/>
    </source>
</evidence>
<evidence type="ECO:0000313" key="12">
    <source>
        <dbReference type="EMBL" id="MCD5315469.1"/>
    </source>
</evidence>
<evidence type="ECO:0000256" key="1">
    <source>
        <dbReference type="ARBA" id="ARBA00004429"/>
    </source>
</evidence>
<keyword evidence="6 10" id="KW-0812">Transmembrane</keyword>
<keyword evidence="13" id="KW-1185">Reference proteome</keyword>